<dbReference type="SUPFAM" id="SSF51735">
    <property type="entry name" value="NAD(P)-binding Rossmann-fold domains"/>
    <property type="match status" value="1"/>
</dbReference>
<dbReference type="Gene3D" id="3.40.50.720">
    <property type="entry name" value="NAD(P)-binding Rossmann-like Domain"/>
    <property type="match status" value="1"/>
</dbReference>
<dbReference type="InParanoid" id="A0A3N4LSX6"/>
<dbReference type="InterPro" id="IPR003781">
    <property type="entry name" value="CoA-bd"/>
</dbReference>
<accession>A0A3N4LSX6</accession>
<feature type="domain" description="CoA-binding" evidence="1">
    <location>
        <begin position="18"/>
        <end position="126"/>
    </location>
</feature>
<dbReference type="InterPro" id="IPR036291">
    <property type="entry name" value="NAD(P)-bd_dom_sf"/>
</dbReference>
<evidence type="ECO:0000259" key="1">
    <source>
        <dbReference type="Pfam" id="PF13380"/>
    </source>
</evidence>
<keyword evidence="3" id="KW-1185">Reference proteome</keyword>
<dbReference type="EMBL" id="ML121536">
    <property type="protein sequence ID" value="RPB26007.1"/>
    <property type="molecule type" value="Genomic_DNA"/>
</dbReference>
<dbReference type="PANTHER" id="PTHR33303:SF2">
    <property type="entry name" value="COA-BINDING DOMAIN-CONTAINING PROTEIN"/>
    <property type="match status" value="1"/>
</dbReference>
<protein>
    <recommendedName>
        <fullName evidence="1">CoA-binding domain-containing protein</fullName>
    </recommendedName>
</protein>
<sequence>MPTNLHPQIPTFFTSRLYLLSGASANPRKYGHKLYTWYQTHSLRIIPINPRQPAPQIHASQPASLPTCTSLGSVPRELIASAGGWGNVSLSIVTPPRVTRETLREARDLGIKRVWMQPGAWDQQCVCFVYGGEEDGQMIAGEEEGWCVLVHGEEGLREARKRVGGEGKL</sequence>
<dbReference type="PANTHER" id="PTHR33303">
    <property type="entry name" value="CYTOPLASMIC PROTEIN-RELATED"/>
    <property type="match status" value="1"/>
</dbReference>
<reference evidence="2 3" key="1">
    <citation type="journal article" date="2018" name="Nat. Ecol. Evol.">
        <title>Pezizomycetes genomes reveal the molecular basis of ectomycorrhizal truffle lifestyle.</title>
        <authorList>
            <person name="Murat C."/>
            <person name="Payen T."/>
            <person name="Noel B."/>
            <person name="Kuo A."/>
            <person name="Morin E."/>
            <person name="Chen J."/>
            <person name="Kohler A."/>
            <person name="Krizsan K."/>
            <person name="Balestrini R."/>
            <person name="Da Silva C."/>
            <person name="Montanini B."/>
            <person name="Hainaut M."/>
            <person name="Levati E."/>
            <person name="Barry K.W."/>
            <person name="Belfiori B."/>
            <person name="Cichocki N."/>
            <person name="Clum A."/>
            <person name="Dockter R.B."/>
            <person name="Fauchery L."/>
            <person name="Guy J."/>
            <person name="Iotti M."/>
            <person name="Le Tacon F."/>
            <person name="Lindquist E.A."/>
            <person name="Lipzen A."/>
            <person name="Malagnac F."/>
            <person name="Mello A."/>
            <person name="Molinier V."/>
            <person name="Miyauchi S."/>
            <person name="Poulain J."/>
            <person name="Riccioni C."/>
            <person name="Rubini A."/>
            <person name="Sitrit Y."/>
            <person name="Splivallo R."/>
            <person name="Traeger S."/>
            <person name="Wang M."/>
            <person name="Zifcakova L."/>
            <person name="Wipf D."/>
            <person name="Zambonelli A."/>
            <person name="Paolocci F."/>
            <person name="Nowrousian M."/>
            <person name="Ottonello S."/>
            <person name="Baldrian P."/>
            <person name="Spatafora J.W."/>
            <person name="Henrissat B."/>
            <person name="Nagy L.G."/>
            <person name="Aury J.M."/>
            <person name="Wincker P."/>
            <person name="Grigoriev I.V."/>
            <person name="Bonfante P."/>
            <person name="Martin F.M."/>
        </authorList>
    </citation>
    <scope>NUCLEOTIDE SEQUENCE [LARGE SCALE GENOMIC DNA]</scope>
    <source>
        <strain evidence="2 3">ATCC MYA-4762</strain>
    </source>
</reference>
<evidence type="ECO:0000313" key="3">
    <source>
        <dbReference type="Proteomes" id="UP000267821"/>
    </source>
</evidence>
<gene>
    <name evidence="2" type="ORF">L211DRAFT_70596</name>
</gene>
<dbReference type="OrthoDB" id="5138418at2759"/>
<dbReference type="AlphaFoldDB" id="A0A3N4LSX6"/>
<organism evidence="2 3">
    <name type="scientific">Terfezia boudieri ATCC MYA-4762</name>
    <dbReference type="NCBI Taxonomy" id="1051890"/>
    <lineage>
        <taxon>Eukaryota</taxon>
        <taxon>Fungi</taxon>
        <taxon>Dikarya</taxon>
        <taxon>Ascomycota</taxon>
        <taxon>Pezizomycotina</taxon>
        <taxon>Pezizomycetes</taxon>
        <taxon>Pezizales</taxon>
        <taxon>Pezizaceae</taxon>
        <taxon>Terfezia</taxon>
    </lineage>
</organism>
<dbReference type="STRING" id="1051890.A0A3N4LSX6"/>
<dbReference type="Proteomes" id="UP000267821">
    <property type="component" value="Unassembled WGS sequence"/>
</dbReference>
<name>A0A3N4LSX6_9PEZI</name>
<dbReference type="Pfam" id="PF13380">
    <property type="entry name" value="CoA_binding_2"/>
    <property type="match status" value="1"/>
</dbReference>
<evidence type="ECO:0000313" key="2">
    <source>
        <dbReference type="EMBL" id="RPB26007.1"/>
    </source>
</evidence>
<proteinExistence type="predicted"/>